<organism evidence="1 2">
    <name type="scientific">Kouleothrix aurantiaca</name>
    <dbReference type="NCBI Taxonomy" id="186479"/>
    <lineage>
        <taxon>Bacteria</taxon>
        <taxon>Bacillati</taxon>
        <taxon>Chloroflexota</taxon>
        <taxon>Chloroflexia</taxon>
        <taxon>Chloroflexales</taxon>
        <taxon>Roseiflexineae</taxon>
        <taxon>Roseiflexaceae</taxon>
        <taxon>Kouleothrix</taxon>
    </lineage>
</organism>
<keyword evidence="2" id="KW-1185">Reference proteome</keyword>
<name>A0A0P9DDL9_9CHLR</name>
<protein>
    <submittedName>
        <fullName evidence="1">Uncharacterized protein</fullName>
    </submittedName>
</protein>
<accession>A0A0P9DDL9</accession>
<evidence type="ECO:0000313" key="1">
    <source>
        <dbReference type="EMBL" id="KPV48103.1"/>
    </source>
</evidence>
<evidence type="ECO:0000313" key="2">
    <source>
        <dbReference type="Proteomes" id="UP000050509"/>
    </source>
</evidence>
<dbReference type="EMBL" id="LJCR01002944">
    <property type="protein sequence ID" value="KPV48103.1"/>
    <property type="molecule type" value="Genomic_DNA"/>
</dbReference>
<dbReference type="AlphaFoldDB" id="A0A0P9DDL9"/>
<sequence length="65" mass="6702">MSTDSIDVALRPLAPTDGPAIAELFAQTPDAGQISFTTRFKVDAYTALTALHPDTTGVAAVLPAT</sequence>
<reference evidence="1 2" key="1">
    <citation type="submission" date="2015-09" db="EMBL/GenBank/DDBJ databases">
        <title>Draft genome sequence of Kouleothrix aurantiaca JCM 19913.</title>
        <authorList>
            <person name="Hemp J."/>
        </authorList>
    </citation>
    <scope>NUCLEOTIDE SEQUENCE [LARGE SCALE GENOMIC DNA]</scope>
    <source>
        <strain evidence="1 2">COM-B</strain>
    </source>
</reference>
<comment type="caution">
    <text evidence="1">The sequence shown here is derived from an EMBL/GenBank/DDBJ whole genome shotgun (WGS) entry which is preliminary data.</text>
</comment>
<feature type="non-terminal residue" evidence="1">
    <location>
        <position position="65"/>
    </location>
</feature>
<gene>
    <name evidence="1" type="ORF">SE17_39865</name>
</gene>
<proteinExistence type="predicted"/>
<dbReference type="Proteomes" id="UP000050509">
    <property type="component" value="Unassembled WGS sequence"/>
</dbReference>